<dbReference type="InterPro" id="IPR042099">
    <property type="entry name" value="ANL_N_sf"/>
</dbReference>
<keyword evidence="2" id="KW-0560">Oxidoreductase</keyword>
<evidence type="ECO:0000313" key="3">
    <source>
        <dbReference type="Proteomes" id="UP000288716"/>
    </source>
</evidence>
<dbReference type="SUPFAM" id="SSF56801">
    <property type="entry name" value="Acetyl-CoA synthetase-like"/>
    <property type="match status" value="1"/>
</dbReference>
<accession>A0A443SC94</accession>
<evidence type="ECO:0000313" key="2">
    <source>
        <dbReference type="EMBL" id="RWS25176.1"/>
    </source>
</evidence>
<dbReference type="Gene3D" id="3.40.50.12780">
    <property type="entry name" value="N-terminal domain of ligase-like"/>
    <property type="match status" value="1"/>
</dbReference>
<evidence type="ECO:0000259" key="1">
    <source>
        <dbReference type="Pfam" id="PF00501"/>
    </source>
</evidence>
<name>A0A443SC94_9ACAR</name>
<dbReference type="OrthoDB" id="10253869at2759"/>
<dbReference type="STRING" id="299467.A0A443SC94"/>
<proteinExistence type="predicted"/>
<dbReference type="AlphaFoldDB" id="A0A443SC94"/>
<keyword evidence="3" id="KW-1185">Reference proteome</keyword>
<gene>
    <name evidence="2" type="ORF">B4U80_13823</name>
</gene>
<feature type="domain" description="AMP-dependent synthetase/ligase" evidence="1">
    <location>
        <begin position="36"/>
        <end position="143"/>
    </location>
</feature>
<dbReference type="GO" id="GO:0004497">
    <property type="term" value="F:monooxygenase activity"/>
    <property type="evidence" value="ECO:0007669"/>
    <property type="project" value="UniProtKB-KW"/>
</dbReference>
<dbReference type="EMBL" id="NCKV01003987">
    <property type="protein sequence ID" value="RWS25176.1"/>
    <property type="molecule type" value="Genomic_DNA"/>
</dbReference>
<keyword evidence="2" id="KW-0503">Monooxygenase</keyword>
<organism evidence="2 3">
    <name type="scientific">Leptotrombidium deliense</name>
    <dbReference type="NCBI Taxonomy" id="299467"/>
    <lineage>
        <taxon>Eukaryota</taxon>
        <taxon>Metazoa</taxon>
        <taxon>Ecdysozoa</taxon>
        <taxon>Arthropoda</taxon>
        <taxon>Chelicerata</taxon>
        <taxon>Arachnida</taxon>
        <taxon>Acari</taxon>
        <taxon>Acariformes</taxon>
        <taxon>Trombidiformes</taxon>
        <taxon>Prostigmata</taxon>
        <taxon>Anystina</taxon>
        <taxon>Parasitengona</taxon>
        <taxon>Trombiculoidea</taxon>
        <taxon>Trombiculidae</taxon>
        <taxon>Leptotrombidium</taxon>
    </lineage>
</organism>
<dbReference type="InterPro" id="IPR000873">
    <property type="entry name" value="AMP-dep_synth/lig_dom"/>
</dbReference>
<reference evidence="2 3" key="1">
    <citation type="journal article" date="2018" name="Gigascience">
        <title>Genomes of trombidid mites reveal novel predicted allergens and laterally-transferred genes associated with secondary metabolism.</title>
        <authorList>
            <person name="Dong X."/>
            <person name="Chaisiri K."/>
            <person name="Xia D."/>
            <person name="Armstrong S.D."/>
            <person name="Fang Y."/>
            <person name="Donnelly M.J."/>
            <person name="Kadowaki T."/>
            <person name="McGarry J.W."/>
            <person name="Darby A.C."/>
            <person name="Makepeace B.L."/>
        </authorList>
    </citation>
    <scope>NUCLEOTIDE SEQUENCE [LARGE SCALE GENOMIC DNA]</scope>
    <source>
        <strain evidence="2">UoL-UT</strain>
    </source>
</reference>
<dbReference type="Pfam" id="PF00501">
    <property type="entry name" value="AMP-binding"/>
    <property type="match status" value="1"/>
</dbReference>
<sequence>MDPNKFVRVEEKVLISNSNVLFEYNSFAKAVIEKLSANMDKIAMIDAESGKHWTAEEMISAIIKLGSAFITHGVSKGDVVFFYCLNNDIHTVAMLAIWCISAVYSGSVQDNPEREVQNLIRISNAQYLVGYNENLNICLKLKEQFKQIRVTTHDQNNLIICFV</sequence>
<dbReference type="Proteomes" id="UP000288716">
    <property type="component" value="Unassembled WGS sequence"/>
</dbReference>
<protein>
    <submittedName>
        <fullName evidence="2">Luciferin 4-monooxygenase-like protein</fullName>
    </submittedName>
</protein>
<comment type="caution">
    <text evidence="2">The sequence shown here is derived from an EMBL/GenBank/DDBJ whole genome shotgun (WGS) entry which is preliminary data.</text>
</comment>
<dbReference type="VEuPathDB" id="VectorBase:LDEU006863"/>